<accession>A0ABQ4NVK9</accession>
<name>A0ABQ4NVK9_SHECO</name>
<gene>
    <name evidence="1" type="ORF">TUM3794_06720</name>
</gene>
<sequence>MNFISLISTTVLTLILLGTSYASTSIELEHNQAKKLVSQGKILSLDLTLVHVQQYCAGKLIDAHLYQAQGRWSYDLRLKTLEGELVSLSIDAATGQLQSYQQLPLTCHDTNSK</sequence>
<comment type="caution">
    <text evidence="1">The sequence shown here is derived from an EMBL/GenBank/DDBJ whole genome shotgun (WGS) entry which is preliminary data.</text>
</comment>
<evidence type="ECO:0008006" key="3">
    <source>
        <dbReference type="Google" id="ProtNLM"/>
    </source>
</evidence>
<reference evidence="1 2" key="1">
    <citation type="submission" date="2021-05" db="EMBL/GenBank/DDBJ databases">
        <title>Molecular characterization for Shewanella algae harboring chromosomal blaOXA-55-like strains isolated from clinical and environment sample.</title>
        <authorList>
            <person name="Ohama Y."/>
            <person name="Aoki K."/>
            <person name="Harada S."/>
            <person name="Moriya K."/>
            <person name="Ishii Y."/>
            <person name="Tateda K."/>
        </authorList>
    </citation>
    <scope>NUCLEOTIDE SEQUENCE [LARGE SCALE GENOMIC DNA]</scope>
    <source>
        <strain evidence="1 2">MBTL60-118</strain>
    </source>
</reference>
<dbReference type="RefSeq" id="WP_373316119.1">
    <property type="nucleotide sequence ID" value="NZ_BPEU01000004.1"/>
</dbReference>
<evidence type="ECO:0000313" key="1">
    <source>
        <dbReference type="EMBL" id="GIU36891.1"/>
    </source>
</evidence>
<dbReference type="EMBL" id="BPEU01000004">
    <property type="protein sequence ID" value="GIU36891.1"/>
    <property type="molecule type" value="Genomic_DNA"/>
</dbReference>
<evidence type="ECO:0000313" key="2">
    <source>
        <dbReference type="Proteomes" id="UP000773469"/>
    </source>
</evidence>
<protein>
    <recommendedName>
        <fullName evidence="3">PepSY domain-containing protein</fullName>
    </recommendedName>
</protein>
<proteinExistence type="predicted"/>
<dbReference type="Proteomes" id="UP000773469">
    <property type="component" value="Unassembled WGS sequence"/>
</dbReference>
<keyword evidence="2" id="KW-1185">Reference proteome</keyword>
<organism evidence="1 2">
    <name type="scientific">Shewanella colwelliana</name>
    <name type="common">Alteromonas colwelliana</name>
    <dbReference type="NCBI Taxonomy" id="23"/>
    <lineage>
        <taxon>Bacteria</taxon>
        <taxon>Pseudomonadati</taxon>
        <taxon>Pseudomonadota</taxon>
        <taxon>Gammaproteobacteria</taxon>
        <taxon>Alteromonadales</taxon>
        <taxon>Shewanellaceae</taxon>
        <taxon>Shewanella</taxon>
    </lineage>
</organism>